<keyword evidence="8 14" id="KW-0862">Zinc</keyword>
<sequence>MKKELFTIDYTRIPRAEFDDELRILEQSAEQAALKAYAPYSRFNVGAALLMDNGEIVVGSNQENAAYPSGICAERTAIYYAGAHFPDVGIKKLVLVAITEGRRVEEISPCGACRQVIMESSMRHHAYPVYMVGVDSAIVLDDCRFLLPFGFDGKDLPQTS</sequence>
<comment type="cofactor">
    <cofactor evidence="1 14 15">
        <name>Zn(2+)</name>
        <dbReference type="ChEBI" id="CHEBI:29105"/>
    </cofactor>
</comment>
<evidence type="ECO:0000256" key="2">
    <source>
        <dbReference type="ARBA" id="ARBA00003949"/>
    </source>
</evidence>
<protein>
    <recommendedName>
        <fullName evidence="5 15">Cytidine deaminase</fullName>
        <ecNumber evidence="4 15">3.5.4.5</ecNumber>
    </recommendedName>
    <alternativeName>
        <fullName evidence="9 15">Cytidine aminohydrolase</fullName>
    </alternativeName>
</protein>
<dbReference type="EMBL" id="JRFA01000008">
    <property type="protein sequence ID" value="KGN75231.1"/>
    <property type="molecule type" value="Genomic_DNA"/>
</dbReference>
<keyword evidence="19" id="KW-1185">Reference proteome</keyword>
<evidence type="ECO:0000256" key="3">
    <source>
        <dbReference type="ARBA" id="ARBA00006576"/>
    </source>
</evidence>
<dbReference type="GO" id="GO:0004126">
    <property type="term" value="F:cytidine deaminase activity"/>
    <property type="evidence" value="ECO:0007669"/>
    <property type="project" value="UniProtKB-UniRule"/>
</dbReference>
<reference evidence="17 19" key="1">
    <citation type="submission" date="2014-09" db="EMBL/GenBank/DDBJ databases">
        <title>Draft Genome Sequence of Porphyromonas macacae COT-192_OH2859.</title>
        <authorList>
            <person name="Wallis C."/>
            <person name="Deusch O."/>
            <person name="O'Flynn C."/>
            <person name="Davis I."/>
            <person name="Horsfall A."/>
            <person name="Kirkwood N."/>
            <person name="Harris S."/>
            <person name="Eisen J.A."/>
            <person name="Coil D.A."/>
            <person name="Darling A.E."/>
            <person name="Jospin G."/>
            <person name="Alexiev A."/>
        </authorList>
    </citation>
    <scope>NUCLEOTIDE SEQUENCE [LARGE SCALE GENOMIC DNA]</scope>
    <source>
        <strain evidence="19">COT-192 OH2859</strain>
        <strain evidence="17">COT-192_OH2859</strain>
    </source>
</reference>
<evidence type="ECO:0000256" key="15">
    <source>
        <dbReference type="RuleBase" id="RU364006"/>
    </source>
</evidence>
<evidence type="ECO:0000256" key="11">
    <source>
        <dbReference type="ARBA" id="ARBA00049558"/>
    </source>
</evidence>
<comment type="catalytic activity">
    <reaction evidence="10 15">
        <text>2'-deoxycytidine + H2O + H(+) = 2'-deoxyuridine + NH4(+)</text>
        <dbReference type="Rhea" id="RHEA:13433"/>
        <dbReference type="ChEBI" id="CHEBI:15377"/>
        <dbReference type="ChEBI" id="CHEBI:15378"/>
        <dbReference type="ChEBI" id="CHEBI:15698"/>
        <dbReference type="ChEBI" id="CHEBI:16450"/>
        <dbReference type="ChEBI" id="CHEBI:28938"/>
        <dbReference type="EC" id="3.5.4.5"/>
    </reaction>
</comment>
<accession>A0A0A2E8L8</accession>
<evidence type="ECO:0000256" key="14">
    <source>
        <dbReference type="PIRSR" id="PIRSR606262-3"/>
    </source>
</evidence>
<organism evidence="17 19">
    <name type="scientific">Porphyromonas macacae</name>
    <dbReference type="NCBI Taxonomy" id="28115"/>
    <lineage>
        <taxon>Bacteria</taxon>
        <taxon>Pseudomonadati</taxon>
        <taxon>Bacteroidota</taxon>
        <taxon>Bacteroidia</taxon>
        <taxon>Bacteroidales</taxon>
        <taxon>Porphyromonadaceae</taxon>
        <taxon>Porphyromonas</taxon>
    </lineage>
</organism>
<dbReference type="eggNOG" id="COG0295">
    <property type="taxonomic scope" value="Bacteria"/>
</dbReference>
<dbReference type="Proteomes" id="UP000254156">
    <property type="component" value="Unassembled WGS sequence"/>
</dbReference>
<feature type="binding site" evidence="14">
    <location>
        <position position="72"/>
    </location>
    <ligand>
        <name>Zn(2+)</name>
        <dbReference type="ChEBI" id="CHEBI:29105"/>
        <note>catalytic</note>
    </ligand>
</feature>
<evidence type="ECO:0000256" key="6">
    <source>
        <dbReference type="ARBA" id="ARBA00022723"/>
    </source>
</evidence>
<comment type="similarity">
    <text evidence="3 15">Belongs to the cytidine and deoxycytidylate deaminase family.</text>
</comment>
<dbReference type="Gene3D" id="3.40.140.10">
    <property type="entry name" value="Cytidine Deaminase, domain 2"/>
    <property type="match status" value="1"/>
</dbReference>
<evidence type="ECO:0000256" key="10">
    <source>
        <dbReference type="ARBA" id="ARBA00049252"/>
    </source>
</evidence>
<feature type="domain" description="CMP/dCMP-type deaminase" evidence="16">
    <location>
        <begin position="20"/>
        <end position="154"/>
    </location>
</feature>
<dbReference type="PANTHER" id="PTHR11644:SF2">
    <property type="entry name" value="CYTIDINE DEAMINASE"/>
    <property type="match status" value="1"/>
</dbReference>
<evidence type="ECO:0000256" key="8">
    <source>
        <dbReference type="ARBA" id="ARBA00022833"/>
    </source>
</evidence>
<proteinExistence type="inferred from homology"/>
<feature type="binding site" evidence="13">
    <location>
        <begin position="61"/>
        <end position="67"/>
    </location>
    <ligand>
        <name>substrate</name>
    </ligand>
</feature>
<dbReference type="STRING" id="28115.HQ47_02545"/>
<feature type="active site" description="Proton donor" evidence="12">
    <location>
        <position position="74"/>
    </location>
</feature>
<evidence type="ECO:0000256" key="9">
    <source>
        <dbReference type="ARBA" id="ARBA00032005"/>
    </source>
</evidence>
<dbReference type="InterPro" id="IPR016192">
    <property type="entry name" value="APOBEC/CMP_deaminase_Zn-bd"/>
</dbReference>
<feature type="binding site" evidence="14">
    <location>
        <position position="110"/>
    </location>
    <ligand>
        <name>Zn(2+)</name>
        <dbReference type="ChEBI" id="CHEBI:29105"/>
        <note>catalytic</note>
    </ligand>
</feature>
<keyword evidence="7 15" id="KW-0378">Hydrolase</keyword>
<dbReference type="PROSITE" id="PS51747">
    <property type="entry name" value="CYT_DCMP_DEAMINASES_2"/>
    <property type="match status" value="1"/>
</dbReference>
<evidence type="ECO:0000256" key="13">
    <source>
        <dbReference type="PIRSR" id="PIRSR606262-2"/>
    </source>
</evidence>
<evidence type="ECO:0000259" key="16">
    <source>
        <dbReference type="PROSITE" id="PS51747"/>
    </source>
</evidence>
<dbReference type="OrthoDB" id="9795347at2"/>
<feature type="binding site" evidence="14">
    <location>
        <position position="113"/>
    </location>
    <ligand>
        <name>Zn(2+)</name>
        <dbReference type="ChEBI" id="CHEBI:29105"/>
        <note>catalytic</note>
    </ligand>
</feature>
<dbReference type="SUPFAM" id="SSF53927">
    <property type="entry name" value="Cytidine deaminase-like"/>
    <property type="match status" value="1"/>
</dbReference>
<dbReference type="InterPro" id="IPR002125">
    <property type="entry name" value="CMP_dCMP_dom"/>
</dbReference>
<evidence type="ECO:0000313" key="19">
    <source>
        <dbReference type="Proteomes" id="UP000030103"/>
    </source>
</evidence>
<evidence type="ECO:0000256" key="12">
    <source>
        <dbReference type="PIRSR" id="PIRSR606262-1"/>
    </source>
</evidence>
<dbReference type="Pfam" id="PF00383">
    <property type="entry name" value="dCMP_cyt_deam_1"/>
    <property type="match status" value="1"/>
</dbReference>
<evidence type="ECO:0000256" key="7">
    <source>
        <dbReference type="ARBA" id="ARBA00022801"/>
    </source>
</evidence>
<dbReference type="EC" id="3.5.4.5" evidence="4 15"/>
<dbReference type="GO" id="GO:0042802">
    <property type="term" value="F:identical protein binding"/>
    <property type="evidence" value="ECO:0007669"/>
    <property type="project" value="UniProtKB-ARBA"/>
</dbReference>
<evidence type="ECO:0000313" key="17">
    <source>
        <dbReference type="EMBL" id="KGN75231.1"/>
    </source>
</evidence>
<dbReference type="AlphaFoldDB" id="A0A0A2E8L8"/>
<dbReference type="RefSeq" id="WP_025003665.1">
    <property type="nucleotide sequence ID" value="NZ_JASBZX010000007.1"/>
</dbReference>
<dbReference type="GO" id="GO:0055086">
    <property type="term" value="P:nucleobase-containing small molecule metabolic process"/>
    <property type="evidence" value="ECO:0007669"/>
    <property type="project" value="UniProtKB-ARBA"/>
</dbReference>
<dbReference type="InterPro" id="IPR016193">
    <property type="entry name" value="Cytidine_deaminase-like"/>
</dbReference>
<evidence type="ECO:0000256" key="5">
    <source>
        <dbReference type="ARBA" id="ARBA00018266"/>
    </source>
</evidence>
<comment type="catalytic activity">
    <reaction evidence="11 15">
        <text>cytidine + H2O + H(+) = uridine + NH4(+)</text>
        <dbReference type="Rhea" id="RHEA:16069"/>
        <dbReference type="ChEBI" id="CHEBI:15377"/>
        <dbReference type="ChEBI" id="CHEBI:15378"/>
        <dbReference type="ChEBI" id="CHEBI:16704"/>
        <dbReference type="ChEBI" id="CHEBI:17562"/>
        <dbReference type="ChEBI" id="CHEBI:28938"/>
        <dbReference type="EC" id="3.5.4.5"/>
    </reaction>
</comment>
<name>A0A0A2E8L8_9PORP</name>
<dbReference type="GO" id="GO:0008270">
    <property type="term" value="F:zinc ion binding"/>
    <property type="evidence" value="ECO:0007669"/>
    <property type="project" value="UniProtKB-UniRule"/>
</dbReference>
<reference evidence="18 20" key="2">
    <citation type="submission" date="2018-06" db="EMBL/GenBank/DDBJ databases">
        <authorList>
            <consortium name="Pathogen Informatics"/>
            <person name="Doyle S."/>
        </authorList>
    </citation>
    <scope>NUCLEOTIDE SEQUENCE [LARGE SCALE GENOMIC DNA]</scope>
    <source>
        <strain evidence="18 20">NCTC11632</strain>
    </source>
</reference>
<dbReference type="CDD" id="cd01283">
    <property type="entry name" value="cytidine_deaminase"/>
    <property type="match status" value="1"/>
</dbReference>
<evidence type="ECO:0000256" key="4">
    <source>
        <dbReference type="ARBA" id="ARBA00012783"/>
    </source>
</evidence>
<dbReference type="EMBL" id="UGTF01000002">
    <property type="protein sequence ID" value="SUB89669.1"/>
    <property type="molecule type" value="Genomic_DNA"/>
</dbReference>
<dbReference type="InterPro" id="IPR050202">
    <property type="entry name" value="Cyt/Deoxycyt_deaminase"/>
</dbReference>
<comment type="function">
    <text evidence="2 15">This enzyme scavenges exogenous and endogenous cytidine and 2'-deoxycytidine for UMP synthesis.</text>
</comment>
<keyword evidence="6 14" id="KW-0479">Metal-binding</keyword>
<evidence type="ECO:0000313" key="18">
    <source>
        <dbReference type="EMBL" id="SUB89669.1"/>
    </source>
</evidence>
<dbReference type="Proteomes" id="UP000030103">
    <property type="component" value="Unassembled WGS sequence"/>
</dbReference>
<evidence type="ECO:0000313" key="20">
    <source>
        <dbReference type="Proteomes" id="UP000254156"/>
    </source>
</evidence>
<dbReference type="GO" id="GO:0005829">
    <property type="term" value="C:cytosol"/>
    <property type="evidence" value="ECO:0007669"/>
    <property type="project" value="TreeGrafter"/>
</dbReference>
<evidence type="ECO:0000256" key="1">
    <source>
        <dbReference type="ARBA" id="ARBA00001947"/>
    </source>
</evidence>
<dbReference type="PANTHER" id="PTHR11644">
    <property type="entry name" value="CYTIDINE DEAMINASE"/>
    <property type="match status" value="1"/>
</dbReference>
<dbReference type="PROSITE" id="PS00903">
    <property type="entry name" value="CYT_DCMP_DEAMINASES_1"/>
    <property type="match status" value="1"/>
</dbReference>
<gene>
    <name evidence="18" type="primary">cdd</name>
    <name evidence="17" type="ORF">HQ47_02545</name>
    <name evidence="18" type="ORF">NCTC11632_01792</name>
</gene>
<dbReference type="InterPro" id="IPR006262">
    <property type="entry name" value="Cyt_deam_tetra"/>
</dbReference>
<dbReference type="GO" id="GO:0072527">
    <property type="term" value="P:pyrimidine-containing compound metabolic process"/>
    <property type="evidence" value="ECO:0007669"/>
    <property type="project" value="UniProtKB-ARBA"/>
</dbReference>
<dbReference type="NCBIfam" id="TIGR01354">
    <property type="entry name" value="cyt_deam_tetra"/>
    <property type="match status" value="1"/>
</dbReference>
<dbReference type="NCBIfam" id="NF004064">
    <property type="entry name" value="PRK05578.1"/>
    <property type="match status" value="1"/>
</dbReference>